<accession>A0A0F7FQM6</accession>
<evidence type="ECO:0000313" key="5">
    <source>
        <dbReference type="EMBL" id="AKG41713.1"/>
    </source>
</evidence>
<evidence type="ECO:0000313" key="6">
    <source>
        <dbReference type="Proteomes" id="UP000034034"/>
    </source>
</evidence>
<feature type="domain" description="Methyltransferase" evidence="4">
    <location>
        <begin position="44"/>
        <end position="137"/>
    </location>
</feature>
<proteinExistence type="predicted"/>
<name>A0A0F7FQM6_9ACTN</name>
<dbReference type="CDD" id="cd02440">
    <property type="entry name" value="AdoMet_MTases"/>
    <property type="match status" value="1"/>
</dbReference>
<evidence type="ECO:0000256" key="2">
    <source>
        <dbReference type="ARBA" id="ARBA00022679"/>
    </source>
</evidence>
<dbReference type="RefSeq" id="WP_030727030.1">
    <property type="nucleotide sequence ID" value="NZ_CP009922.3"/>
</dbReference>
<dbReference type="SUPFAM" id="SSF53335">
    <property type="entry name" value="S-adenosyl-L-methionine-dependent methyltransferases"/>
    <property type="match status" value="1"/>
</dbReference>
<keyword evidence="2" id="KW-0808">Transferase</keyword>
<evidence type="ECO:0000259" key="4">
    <source>
        <dbReference type="Pfam" id="PF13649"/>
    </source>
</evidence>
<sequence length="212" mass="23509">MTKDERSAQEHWDDRYRENERIWSGEPNVALVREVSGLSPGSALDLGCGEGGDAVWLADRGWRVTATDISGVALERAAAHAAGRGVADRIDWQRHDLGESFPEGTFDLVSAHFLHSTVDLPRERILRRAATAVAPGGTLLIVGHAGWPRGHEPEDHPEVHFPTPAEVIASLELAEGAWEVRTAEEYERTRVLPNGEELHHKDNTLRLERLSR</sequence>
<evidence type="ECO:0000256" key="1">
    <source>
        <dbReference type="ARBA" id="ARBA00022603"/>
    </source>
</evidence>
<dbReference type="Proteomes" id="UP000034034">
    <property type="component" value="Chromosome"/>
</dbReference>
<keyword evidence="1 5" id="KW-0489">Methyltransferase</keyword>
<protein>
    <submittedName>
        <fullName evidence="5">Methyltransferase type 12</fullName>
    </submittedName>
</protein>
<keyword evidence="3" id="KW-0949">S-adenosyl-L-methionine</keyword>
<dbReference type="EMBL" id="CP009922">
    <property type="protein sequence ID" value="AKG41713.1"/>
    <property type="molecule type" value="Genomic_DNA"/>
</dbReference>
<dbReference type="InterPro" id="IPR029063">
    <property type="entry name" value="SAM-dependent_MTases_sf"/>
</dbReference>
<dbReference type="STRING" id="408015.SXIM_03290"/>
<dbReference type="Gene3D" id="3.40.50.150">
    <property type="entry name" value="Vaccinia Virus protein VP39"/>
    <property type="match status" value="1"/>
</dbReference>
<dbReference type="Pfam" id="PF13649">
    <property type="entry name" value="Methyltransf_25"/>
    <property type="match status" value="1"/>
</dbReference>
<dbReference type="InterPro" id="IPR041698">
    <property type="entry name" value="Methyltransf_25"/>
</dbReference>
<dbReference type="PANTHER" id="PTHR43464">
    <property type="entry name" value="METHYLTRANSFERASE"/>
    <property type="match status" value="1"/>
</dbReference>
<evidence type="ECO:0000256" key="3">
    <source>
        <dbReference type="ARBA" id="ARBA00022691"/>
    </source>
</evidence>
<dbReference type="PANTHER" id="PTHR43464:SF19">
    <property type="entry name" value="UBIQUINONE BIOSYNTHESIS O-METHYLTRANSFERASE, MITOCHONDRIAL"/>
    <property type="match status" value="1"/>
</dbReference>
<dbReference type="AlphaFoldDB" id="A0A0F7FQM6"/>
<gene>
    <name evidence="5" type="ORF">SXIM_03290</name>
</gene>
<dbReference type="PATRIC" id="fig|408015.6.peg.357"/>
<dbReference type="GO" id="GO:0032259">
    <property type="term" value="P:methylation"/>
    <property type="evidence" value="ECO:0007669"/>
    <property type="project" value="UniProtKB-KW"/>
</dbReference>
<reference evidence="5" key="1">
    <citation type="submission" date="2019-08" db="EMBL/GenBank/DDBJ databases">
        <title>Complete genome sequence of a mangrove-derived Streptomyces xiamenensis.</title>
        <authorList>
            <person name="Xu J."/>
        </authorList>
    </citation>
    <scope>NUCLEOTIDE SEQUENCE</scope>
    <source>
        <strain evidence="5">318</strain>
    </source>
</reference>
<dbReference type="GO" id="GO:0008168">
    <property type="term" value="F:methyltransferase activity"/>
    <property type="evidence" value="ECO:0007669"/>
    <property type="project" value="UniProtKB-KW"/>
</dbReference>
<dbReference type="KEGG" id="sxi:SXIM_03290"/>
<keyword evidence="6" id="KW-1185">Reference proteome</keyword>
<dbReference type="HOGENOM" id="CLU_056435_0_0_11"/>
<organism evidence="5 6">
    <name type="scientific">Streptomyces xiamenensis</name>
    <dbReference type="NCBI Taxonomy" id="408015"/>
    <lineage>
        <taxon>Bacteria</taxon>
        <taxon>Bacillati</taxon>
        <taxon>Actinomycetota</taxon>
        <taxon>Actinomycetes</taxon>
        <taxon>Kitasatosporales</taxon>
        <taxon>Streptomycetaceae</taxon>
        <taxon>Streptomyces</taxon>
    </lineage>
</organism>